<evidence type="ECO:0008006" key="3">
    <source>
        <dbReference type="Google" id="ProtNLM"/>
    </source>
</evidence>
<comment type="caution">
    <text evidence="1">The sequence shown here is derived from an EMBL/GenBank/DDBJ whole genome shotgun (WGS) entry which is preliminary data.</text>
</comment>
<dbReference type="AlphaFoldDB" id="A0A4S3LZB7"/>
<sequence>MRYLLFALVIITFSSCTKDDDPGDVDPIIGTWQYIYRLDSNEEFFATPCQKKGRYVFYADGSLLMKGYRLNNEDVCIDAGTNSGSWKNLEFETYEIQINVDSGVIRISFPDNDKMRIYESETDYSEYQRL</sequence>
<name>A0A4S3LZB7_9FLAO</name>
<evidence type="ECO:0000313" key="2">
    <source>
        <dbReference type="Proteomes" id="UP000305939"/>
    </source>
</evidence>
<dbReference type="RefSeq" id="WP_136336716.1">
    <property type="nucleotide sequence ID" value="NZ_QXMP01000003.1"/>
</dbReference>
<accession>A0A4S3LZB7</accession>
<dbReference type="PROSITE" id="PS51257">
    <property type="entry name" value="PROKAR_LIPOPROTEIN"/>
    <property type="match status" value="1"/>
</dbReference>
<keyword evidence="2" id="KW-1185">Reference proteome</keyword>
<organism evidence="1 2">
    <name type="scientific">Robertkochia marina</name>
    <dbReference type="NCBI Taxonomy" id="1227945"/>
    <lineage>
        <taxon>Bacteria</taxon>
        <taxon>Pseudomonadati</taxon>
        <taxon>Bacteroidota</taxon>
        <taxon>Flavobacteriia</taxon>
        <taxon>Flavobacteriales</taxon>
        <taxon>Flavobacteriaceae</taxon>
        <taxon>Robertkochia</taxon>
    </lineage>
</organism>
<evidence type="ECO:0000313" key="1">
    <source>
        <dbReference type="EMBL" id="THD66645.1"/>
    </source>
</evidence>
<protein>
    <recommendedName>
        <fullName evidence="3">Lipocalin-like domain-containing protein</fullName>
    </recommendedName>
</protein>
<gene>
    <name evidence="1" type="ORF">E7Z59_12725</name>
</gene>
<reference evidence="1 2" key="1">
    <citation type="submission" date="2019-04" db="EMBL/GenBank/DDBJ databases">
        <title>Draft genome sequence of Robertkochia marina CC-AMO-30D.</title>
        <authorList>
            <person name="Hameed A."/>
            <person name="Lin S.-Y."/>
            <person name="Shahina M."/>
            <person name="Lai W.-A."/>
            <person name="Young C.-C."/>
        </authorList>
    </citation>
    <scope>NUCLEOTIDE SEQUENCE [LARGE SCALE GENOMIC DNA]</scope>
    <source>
        <strain evidence="1 2">CC-AMO-30D</strain>
    </source>
</reference>
<dbReference type="EMBL" id="SSMC01000003">
    <property type="protein sequence ID" value="THD66645.1"/>
    <property type="molecule type" value="Genomic_DNA"/>
</dbReference>
<dbReference type="Proteomes" id="UP000305939">
    <property type="component" value="Unassembled WGS sequence"/>
</dbReference>
<dbReference type="OrthoDB" id="1435261at2"/>
<proteinExistence type="predicted"/>